<accession>A0ABU1M1F8</accession>
<evidence type="ECO:0000259" key="1">
    <source>
        <dbReference type="Pfam" id="PF01571"/>
    </source>
</evidence>
<dbReference type="SUPFAM" id="SSF101790">
    <property type="entry name" value="Aminomethyltransferase beta-barrel domain"/>
    <property type="match status" value="1"/>
</dbReference>
<comment type="caution">
    <text evidence="3">The sequence shown here is derived from an EMBL/GenBank/DDBJ whole genome shotgun (WGS) entry which is preliminary data.</text>
</comment>
<dbReference type="Gene3D" id="3.30.1360.120">
    <property type="entry name" value="Probable tRNA modification gtpase trme, domain 1"/>
    <property type="match status" value="1"/>
</dbReference>
<keyword evidence="4" id="KW-1185">Reference proteome</keyword>
<dbReference type="PANTHER" id="PTHR43757:SF2">
    <property type="entry name" value="AMINOMETHYLTRANSFERASE, MITOCHONDRIAL"/>
    <property type="match status" value="1"/>
</dbReference>
<dbReference type="Proteomes" id="UP001264340">
    <property type="component" value="Unassembled WGS sequence"/>
</dbReference>
<dbReference type="SUPFAM" id="SSF103025">
    <property type="entry name" value="Folate-binding domain"/>
    <property type="match status" value="1"/>
</dbReference>
<gene>
    <name evidence="3" type="ORF">J2804_006276</name>
</gene>
<dbReference type="InterPro" id="IPR027266">
    <property type="entry name" value="TrmE/GcvT-like"/>
</dbReference>
<feature type="domain" description="GCVT N-terminal" evidence="1">
    <location>
        <begin position="4"/>
        <end position="227"/>
    </location>
</feature>
<evidence type="ECO:0000259" key="2">
    <source>
        <dbReference type="Pfam" id="PF08669"/>
    </source>
</evidence>
<dbReference type="Pfam" id="PF01571">
    <property type="entry name" value="GCV_T"/>
    <property type="match status" value="1"/>
</dbReference>
<sequence>MTTDYALCRDGVALFDLSTESRFSVSGPAAETALNALTTIDVSSLRPWRGKMALFLAPDASIIALATIFRADACFYIFAEATVADRLRAYLGEEIAARGATLTDLSLTHCLYSVVGPSAQEVMIAAAGDDVVGLPFLSGEYNAELGATVFRMGNTGEFEYRMMADLAQASGLAARLCEHGASFGIAPVAAEVMKTLLLEMRALSHNDIPVDTSPLEAGVHWMVNFRKEQPVAAAALHQSKAAPRTRCVAVTIEGVDAALPGNSRLLIEDQDVGVLASSEYSQALGKYVGVAYVAPEFGWVGVSFVAHTPTGGHVVVRAVSAPMLVTKTAKRA</sequence>
<reference evidence="3 4" key="1">
    <citation type="submission" date="2023-07" db="EMBL/GenBank/DDBJ databases">
        <title>Sorghum-associated microbial communities from plants grown in Nebraska, USA.</title>
        <authorList>
            <person name="Schachtman D."/>
        </authorList>
    </citation>
    <scope>NUCLEOTIDE SEQUENCE [LARGE SCALE GENOMIC DNA]</scope>
    <source>
        <strain evidence="3 4">DS1316</strain>
    </source>
</reference>
<name>A0ABU1M1F8_9BURK</name>
<organism evidence="3 4">
    <name type="scientific">Paraburkholderia terricola</name>
    <dbReference type="NCBI Taxonomy" id="169427"/>
    <lineage>
        <taxon>Bacteria</taxon>
        <taxon>Pseudomonadati</taxon>
        <taxon>Pseudomonadota</taxon>
        <taxon>Betaproteobacteria</taxon>
        <taxon>Burkholderiales</taxon>
        <taxon>Burkholderiaceae</taxon>
        <taxon>Paraburkholderia</taxon>
    </lineage>
</organism>
<proteinExistence type="predicted"/>
<dbReference type="PIRSF" id="PIRSF006487">
    <property type="entry name" value="GcvT"/>
    <property type="match status" value="1"/>
</dbReference>
<dbReference type="InterPro" id="IPR006222">
    <property type="entry name" value="GCVT_N"/>
</dbReference>
<feature type="domain" description="Aminomethyltransferase C-terminal" evidence="2">
    <location>
        <begin position="247"/>
        <end position="323"/>
    </location>
</feature>
<evidence type="ECO:0000313" key="4">
    <source>
        <dbReference type="Proteomes" id="UP001264340"/>
    </source>
</evidence>
<dbReference type="PANTHER" id="PTHR43757">
    <property type="entry name" value="AMINOMETHYLTRANSFERASE"/>
    <property type="match status" value="1"/>
</dbReference>
<dbReference type="InterPro" id="IPR013977">
    <property type="entry name" value="GcvT_C"/>
</dbReference>
<protein>
    <submittedName>
        <fullName evidence="3">Glycine cleavage system aminomethyltransferase T</fullName>
    </submittedName>
</protein>
<dbReference type="RefSeq" id="WP_310127159.1">
    <property type="nucleotide sequence ID" value="NZ_JAVDQV010000021.1"/>
</dbReference>
<dbReference type="Pfam" id="PF08669">
    <property type="entry name" value="GCV_T_C"/>
    <property type="match status" value="1"/>
</dbReference>
<dbReference type="EMBL" id="JAVDRP010000025">
    <property type="protein sequence ID" value="MDR6412840.1"/>
    <property type="molecule type" value="Genomic_DNA"/>
</dbReference>
<dbReference type="InterPro" id="IPR028896">
    <property type="entry name" value="GcvT/YgfZ/DmdA"/>
</dbReference>
<evidence type="ECO:0000313" key="3">
    <source>
        <dbReference type="EMBL" id="MDR6412840.1"/>
    </source>
</evidence>
<dbReference type="InterPro" id="IPR029043">
    <property type="entry name" value="GcvT/YgfZ_C"/>
</dbReference>